<organism evidence="6 7">
    <name type="scientific">Psychrobacillus vulpis</name>
    <dbReference type="NCBI Taxonomy" id="2325572"/>
    <lineage>
        <taxon>Bacteria</taxon>
        <taxon>Bacillati</taxon>
        <taxon>Bacillota</taxon>
        <taxon>Bacilli</taxon>
        <taxon>Bacillales</taxon>
        <taxon>Bacillaceae</taxon>
        <taxon>Psychrobacillus</taxon>
    </lineage>
</organism>
<feature type="transmembrane region" description="Helical" evidence="5">
    <location>
        <begin position="340"/>
        <end position="364"/>
    </location>
</feature>
<keyword evidence="7" id="KW-1185">Reference proteome</keyword>
<dbReference type="RefSeq" id="WP_142642612.1">
    <property type="nucleotide sequence ID" value="NZ_VDGI01000011.1"/>
</dbReference>
<feature type="transmembrane region" description="Helical" evidence="5">
    <location>
        <begin position="236"/>
        <end position="259"/>
    </location>
</feature>
<feature type="transmembrane region" description="Helical" evidence="5">
    <location>
        <begin position="87"/>
        <end position="108"/>
    </location>
</feature>
<feature type="transmembrane region" description="Helical" evidence="5">
    <location>
        <begin position="317"/>
        <end position="334"/>
    </location>
</feature>
<feature type="transmembrane region" description="Helical" evidence="5">
    <location>
        <begin position="20"/>
        <end position="37"/>
    </location>
</feature>
<dbReference type="EMBL" id="VDGI01000011">
    <property type="protein sequence ID" value="TQR19702.1"/>
    <property type="molecule type" value="Genomic_DNA"/>
</dbReference>
<sequence>MGEQKIEKAGTKKKVGKSVLLGAAFLMATSSIGPGFLTQTTVFTQQLAASFGFVILISLLLDVFAQVNVWRIIAVSGLRGQEIANKVLPGLGVILAILIVMGGLAFNIGNVAGAGLGLNAMLGIDPITGAIISAAFAIFIFVVKEAGKAMDKVAQIAGFVMIILMVYVAFTTSPPVGEAVINTFAPSEISIFAIVTLVGGTVGGYITFAGGHRLLDAGVKGVESLPDVTKSSVTGIAVTGIMRIALFLAVLGVVSQGLAIDPANPPASVFKLAAGEVGYRMFGVIMWAAAITSVVGAAYTSVSFIRSFHPMIEKYHNWVIIVFILISTITFALVGRPVNILLLVGALNALILPLALGTMLVGAYKKDIVGDYKHPIWLTITGGLVVVIMGVLGIMTLIEQIPLLFK</sequence>
<feature type="transmembrane region" description="Helical" evidence="5">
    <location>
        <begin position="120"/>
        <end position="141"/>
    </location>
</feature>
<keyword evidence="3 5" id="KW-1133">Transmembrane helix</keyword>
<evidence type="ECO:0000256" key="3">
    <source>
        <dbReference type="ARBA" id="ARBA00022989"/>
    </source>
</evidence>
<feature type="transmembrane region" description="Helical" evidence="5">
    <location>
        <begin position="190"/>
        <end position="215"/>
    </location>
</feature>
<reference evidence="6 7" key="1">
    <citation type="submission" date="2019-06" db="EMBL/GenBank/DDBJ databases">
        <title>Psychrobacillus vulpis sp. nov., a new species isolated from feces of a red fox that inhabits in The Tablas de Daimiel Natural Park, Albacete, Spain.</title>
        <authorList>
            <person name="Rodriguez M."/>
            <person name="Reina J.C."/>
            <person name="Bejar V."/>
            <person name="Llamas I."/>
        </authorList>
    </citation>
    <scope>NUCLEOTIDE SEQUENCE [LARGE SCALE GENOMIC DNA]</scope>
    <source>
        <strain evidence="6 7">Z8</strain>
    </source>
</reference>
<dbReference type="GO" id="GO:0005384">
    <property type="term" value="F:manganese ion transmembrane transporter activity"/>
    <property type="evidence" value="ECO:0007669"/>
    <property type="project" value="TreeGrafter"/>
</dbReference>
<keyword evidence="2 5" id="KW-0812">Transmembrane</keyword>
<name>A0A544TQI6_9BACI</name>
<dbReference type="InterPro" id="IPR001046">
    <property type="entry name" value="NRAMP_fam"/>
</dbReference>
<evidence type="ECO:0000313" key="6">
    <source>
        <dbReference type="EMBL" id="TQR19702.1"/>
    </source>
</evidence>
<dbReference type="Pfam" id="PF01566">
    <property type="entry name" value="Nramp"/>
    <property type="match status" value="1"/>
</dbReference>
<feature type="transmembrane region" description="Helical" evidence="5">
    <location>
        <begin position="153"/>
        <end position="170"/>
    </location>
</feature>
<proteinExistence type="predicted"/>
<evidence type="ECO:0000256" key="5">
    <source>
        <dbReference type="SAM" id="Phobius"/>
    </source>
</evidence>
<evidence type="ECO:0000256" key="1">
    <source>
        <dbReference type="ARBA" id="ARBA00004141"/>
    </source>
</evidence>
<dbReference type="GO" id="GO:0015086">
    <property type="term" value="F:cadmium ion transmembrane transporter activity"/>
    <property type="evidence" value="ECO:0007669"/>
    <property type="project" value="TreeGrafter"/>
</dbReference>
<dbReference type="OrthoDB" id="141480at2"/>
<feature type="transmembrane region" description="Helical" evidence="5">
    <location>
        <begin position="43"/>
        <end position="67"/>
    </location>
</feature>
<dbReference type="AlphaFoldDB" id="A0A544TQI6"/>
<gene>
    <name evidence="6" type="ORF">FG384_10795</name>
</gene>
<dbReference type="Proteomes" id="UP000316626">
    <property type="component" value="Unassembled WGS sequence"/>
</dbReference>
<feature type="transmembrane region" description="Helical" evidence="5">
    <location>
        <begin position="376"/>
        <end position="398"/>
    </location>
</feature>
<dbReference type="PANTHER" id="PTHR11706">
    <property type="entry name" value="SOLUTE CARRIER PROTEIN FAMILY 11 MEMBER"/>
    <property type="match status" value="1"/>
</dbReference>
<evidence type="ECO:0000256" key="2">
    <source>
        <dbReference type="ARBA" id="ARBA00022692"/>
    </source>
</evidence>
<comment type="subcellular location">
    <subcellularLocation>
        <location evidence="1">Membrane</location>
        <topology evidence="1">Multi-pass membrane protein</topology>
    </subcellularLocation>
</comment>
<dbReference type="GO" id="GO:0005886">
    <property type="term" value="C:plasma membrane"/>
    <property type="evidence" value="ECO:0007669"/>
    <property type="project" value="TreeGrafter"/>
</dbReference>
<dbReference type="GO" id="GO:0034755">
    <property type="term" value="P:iron ion transmembrane transport"/>
    <property type="evidence" value="ECO:0007669"/>
    <property type="project" value="TreeGrafter"/>
</dbReference>
<keyword evidence="4 5" id="KW-0472">Membrane</keyword>
<feature type="transmembrane region" description="Helical" evidence="5">
    <location>
        <begin position="279"/>
        <end position="305"/>
    </location>
</feature>
<dbReference type="PANTHER" id="PTHR11706:SF2">
    <property type="entry name" value="TRANSPORTER PROTEIN"/>
    <property type="match status" value="1"/>
</dbReference>
<comment type="caution">
    <text evidence="6">The sequence shown here is derived from an EMBL/GenBank/DDBJ whole genome shotgun (WGS) entry which is preliminary data.</text>
</comment>
<evidence type="ECO:0000313" key="7">
    <source>
        <dbReference type="Proteomes" id="UP000316626"/>
    </source>
</evidence>
<protein>
    <submittedName>
        <fullName evidence="6">Divalent metal cation transporter</fullName>
    </submittedName>
</protein>
<accession>A0A544TQI6</accession>
<evidence type="ECO:0000256" key="4">
    <source>
        <dbReference type="ARBA" id="ARBA00023136"/>
    </source>
</evidence>